<dbReference type="Pfam" id="PF00389">
    <property type="entry name" value="2-Hacid_dh"/>
    <property type="match status" value="1"/>
</dbReference>
<evidence type="ECO:0000259" key="4">
    <source>
        <dbReference type="Pfam" id="PF02826"/>
    </source>
</evidence>
<dbReference type="SUPFAM" id="SSF52283">
    <property type="entry name" value="Formate/glycerate dehydrogenase catalytic domain-like"/>
    <property type="match status" value="1"/>
</dbReference>
<accession>A0A840VJI2</accession>
<dbReference type="InterPro" id="IPR006139">
    <property type="entry name" value="D-isomer_2_OHA_DH_cat_dom"/>
</dbReference>
<dbReference type="PANTHER" id="PTHR10996:SF283">
    <property type="entry name" value="GLYOXYLATE_HYDROXYPYRUVATE REDUCTASE B"/>
    <property type="match status" value="1"/>
</dbReference>
<evidence type="ECO:0000259" key="3">
    <source>
        <dbReference type="Pfam" id="PF00389"/>
    </source>
</evidence>
<evidence type="ECO:0000256" key="2">
    <source>
        <dbReference type="RuleBase" id="RU003719"/>
    </source>
</evidence>
<dbReference type="GO" id="GO:0030267">
    <property type="term" value="F:glyoxylate reductase (NADPH) activity"/>
    <property type="evidence" value="ECO:0007669"/>
    <property type="project" value="TreeGrafter"/>
</dbReference>
<dbReference type="PANTHER" id="PTHR10996">
    <property type="entry name" value="2-HYDROXYACID DEHYDROGENASE-RELATED"/>
    <property type="match status" value="1"/>
</dbReference>
<dbReference type="GO" id="GO:0005829">
    <property type="term" value="C:cytosol"/>
    <property type="evidence" value="ECO:0007669"/>
    <property type="project" value="TreeGrafter"/>
</dbReference>
<dbReference type="EMBL" id="JACHFD010000016">
    <property type="protein sequence ID" value="MBB5352851.1"/>
    <property type="molecule type" value="Genomic_DNA"/>
</dbReference>
<gene>
    <name evidence="5" type="ORF">HNR46_003099</name>
</gene>
<dbReference type="Proteomes" id="UP000557717">
    <property type="component" value="Unassembled WGS sequence"/>
</dbReference>
<dbReference type="EC" id="1.1.1.95" evidence="5"/>
<proteinExistence type="inferred from homology"/>
<dbReference type="InterPro" id="IPR050223">
    <property type="entry name" value="D-isomer_2-hydroxyacid_DH"/>
</dbReference>
<name>A0A840VJI2_9BACT</name>
<comment type="similarity">
    <text evidence="2">Belongs to the D-isomer specific 2-hydroxyacid dehydrogenase family.</text>
</comment>
<comment type="caution">
    <text evidence="5">The sequence shown here is derived from an EMBL/GenBank/DDBJ whole genome shotgun (WGS) entry which is preliminary data.</text>
</comment>
<dbReference type="GO" id="GO:0004617">
    <property type="term" value="F:phosphoglycerate dehydrogenase activity"/>
    <property type="evidence" value="ECO:0007669"/>
    <property type="project" value="UniProtKB-EC"/>
</dbReference>
<reference evidence="5 6" key="1">
    <citation type="submission" date="2020-08" db="EMBL/GenBank/DDBJ databases">
        <title>Genomic Encyclopedia of Type Strains, Phase IV (KMG-IV): sequencing the most valuable type-strain genomes for metagenomic binning, comparative biology and taxonomic classification.</title>
        <authorList>
            <person name="Goeker M."/>
        </authorList>
    </citation>
    <scope>NUCLEOTIDE SEQUENCE [LARGE SCALE GENOMIC DNA]</scope>
    <source>
        <strain evidence="5 6">YC6886</strain>
    </source>
</reference>
<protein>
    <submittedName>
        <fullName evidence="5">D-3-phosphoglycerate dehydrogenase</fullName>
        <ecNumber evidence="5">1.1.1.95</ecNumber>
    </submittedName>
</protein>
<evidence type="ECO:0000313" key="5">
    <source>
        <dbReference type="EMBL" id="MBB5352851.1"/>
    </source>
</evidence>
<dbReference type="CDD" id="cd12172">
    <property type="entry name" value="PGDH_like_2"/>
    <property type="match status" value="1"/>
</dbReference>
<keyword evidence="1 2" id="KW-0560">Oxidoreductase</keyword>
<dbReference type="RefSeq" id="WP_246418120.1">
    <property type="nucleotide sequence ID" value="NZ_JACHFD010000016.1"/>
</dbReference>
<feature type="domain" description="D-isomer specific 2-hydroxyacid dehydrogenase catalytic" evidence="3">
    <location>
        <begin position="49"/>
        <end position="346"/>
    </location>
</feature>
<evidence type="ECO:0000256" key="1">
    <source>
        <dbReference type="ARBA" id="ARBA00023002"/>
    </source>
</evidence>
<dbReference type="GO" id="GO:0051287">
    <property type="term" value="F:NAD binding"/>
    <property type="evidence" value="ECO:0007669"/>
    <property type="project" value="InterPro"/>
</dbReference>
<dbReference type="Gene3D" id="3.40.50.720">
    <property type="entry name" value="NAD(P)-binding Rossmann-like Domain"/>
    <property type="match status" value="2"/>
</dbReference>
<sequence>MADLVTMESACQISDLYDNLGVLEWRGRAMPMRILLTTCSFQDTPGPHHEFLESQGYEIVRERGPLSEEQMLQLAGDFDGFLCGDDGITRAVIEKSLPRLRVIAKYGIGLDKIDIAATKEFGIPVMFTPGVNHTTVAEHTFCLMLALYRNLVETVNATREGRWLRLTGHELWRKKIGIIGMGRIGQEMVKRARGFDMEVHGYGNFWPEDFCVREGVTRHRSLDSLFETCDIISPHTKLTAETHHMIHRARLAMMPPEAIVVNTGRGELVDTEAVLEALNSGKLAGYATDVMEQEPPDPAHPLLSHPKALVTAHIGSRTFESVPRQAMKAVTNLVNFLQGEGPVFCANGVVPSAEE</sequence>
<dbReference type="InterPro" id="IPR036291">
    <property type="entry name" value="NAD(P)-bd_dom_sf"/>
</dbReference>
<dbReference type="GO" id="GO:0016618">
    <property type="term" value="F:hydroxypyruvate reductase [NAD(P)H] activity"/>
    <property type="evidence" value="ECO:0007669"/>
    <property type="project" value="TreeGrafter"/>
</dbReference>
<dbReference type="Pfam" id="PF02826">
    <property type="entry name" value="2-Hacid_dh_C"/>
    <property type="match status" value="1"/>
</dbReference>
<dbReference type="InterPro" id="IPR006140">
    <property type="entry name" value="D-isomer_DH_NAD-bd"/>
</dbReference>
<dbReference type="SUPFAM" id="SSF51735">
    <property type="entry name" value="NAD(P)-binding Rossmann-fold domains"/>
    <property type="match status" value="1"/>
</dbReference>
<keyword evidence="6" id="KW-1185">Reference proteome</keyword>
<feature type="domain" description="D-isomer specific 2-hydroxyacid dehydrogenase NAD-binding" evidence="4">
    <location>
        <begin position="142"/>
        <end position="315"/>
    </location>
</feature>
<organism evidence="5 6">
    <name type="scientific">Haloferula luteola</name>
    <dbReference type="NCBI Taxonomy" id="595692"/>
    <lineage>
        <taxon>Bacteria</taxon>
        <taxon>Pseudomonadati</taxon>
        <taxon>Verrucomicrobiota</taxon>
        <taxon>Verrucomicrobiia</taxon>
        <taxon>Verrucomicrobiales</taxon>
        <taxon>Verrucomicrobiaceae</taxon>
        <taxon>Haloferula</taxon>
    </lineage>
</organism>
<evidence type="ECO:0000313" key="6">
    <source>
        <dbReference type="Proteomes" id="UP000557717"/>
    </source>
</evidence>
<dbReference type="AlphaFoldDB" id="A0A840VJI2"/>